<dbReference type="NCBIfam" id="TIGR00302">
    <property type="entry name" value="phosphoribosylformylglycinamidine synthase subunit PurS"/>
    <property type="match status" value="1"/>
</dbReference>
<dbReference type="EC" id="6.3.5.3" evidence="6"/>
<dbReference type="AlphaFoldDB" id="A0A364JUS0"/>
<evidence type="ECO:0000313" key="8">
    <source>
        <dbReference type="Proteomes" id="UP000249453"/>
    </source>
</evidence>
<organism evidence="7 8">
    <name type="scientific">Falsochrobactrum ovis</name>
    <dbReference type="NCBI Taxonomy" id="1293442"/>
    <lineage>
        <taxon>Bacteria</taxon>
        <taxon>Pseudomonadati</taxon>
        <taxon>Pseudomonadota</taxon>
        <taxon>Alphaproteobacteria</taxon>
        <taxon>Hyphomicrobiales</taxon>
        <taxon>Brucellaceae</taxon>
        <taxon>Falsochrobactrum</taxon>
    </lineage>
</organism>
<sequence>MIKARVTVTLKNGVLDPQGKAIVGALRSLGFDGVDSVRQGKVFDIELNGTDKAKAEAELKEMCEKLLANTVIENYSIAID</sequence>
<dbReference type="GO" id="GO:0005737">
    <property type="term" value="C:cytoplasm"/>
    <property type="evidence" value="ECO:0007669"/>
    <property type="project" value="UniProtKB-SubCell"/>
</dbReference>
<comment type="caution">
    <text evidence="7">The sequence shown here is derived from an EMBL/GenBank/DDBJ whole genome shotgun (WGS) entry which is preliminary data.</text>
</comment>
<dbReference type="InterPro" id="IPR003850">
    <property type="entry name" value="PurS"/>
</dbReference>
<keyword evidence="2 6" id="KW-0436">Ligase</keyword>
<comment type="pathway">
    <text evidence="6">Purine metabolism; IMP biosynthesis via de novo pathway; 5-amino-1-(5-phospho-D-ribosyl)imidazole from N(2)-formyl-N(1)-(5-phospho-D-ribosyl)glycinamide: step 1/2.</text>
</comment>
<gene>
    <name evidence="6" type="primary">purS</name>
    <name evidence="7" type="ORF">C7374_10642</name>
</gene>
<dbReference type="HAMAP" id="MF_01926">
    <property type="entry name" value="PurS"/>
    <property type="match status" value="1"/>
</dbReference>
<dbReference type="Gene3D" id="3.30.1280.10">
    <property type="entry name" value="Phosphoribosylformylglycinamidine synthase subunit PurS"/>
    <property type="match status" value="1"/>
</dbReference>
<proteinExistence type="inferred from homology"/>
<dbReference type="InterPro" id="IPR036604">
    <property type="entry name" value="PurS-like_sf"/>
</dbReference>
<evidence type="ECO:0000256" key="3">
    <source>
        <dbReference type="ARBA" id="ARBA00022741"/>
    </source>
</evidence>
<comment type="catalytic activity">
    <reaction evidence="6">
        <text>N(2)-formyl-N(1)-(5-phospho-beta-D-ribosyl)glycinamide + L-glutamine + ATP + H2O = 2-formamido-N(1)-(5-O-phospho-beta-D-ribosyl)acetamidine + L-glutamate + ADP + phosphate + H(+)</text>
        <dbReference type="Rhea" id="RHEA:17129"/>
        <dbReference type="ChEBI" id="CHEBI:15377"/>
        <dbReference type="ChEBI" id="CHEBI:15378"/>
        <dbReference type="ChEBI" id="CHEBI:29985"/>
        <dbReference type="ChEBI" id="CHEBI:30616"/>
        <dbReference type="ChEBI" id="CHEBI:43474"/>
        <dbReference type="ChEBI" id="CHEBI:58359"/>
        <dbReference type="ChEBI" id="CHEBI:147286"/>
        <dbReference type="ChEBI" id="CHEBI:147287"/>
        <dbReference type="ChEBI" id="CHEBI:456216"/>
        <dbReference type="EC" id="6.3.5.3"/>
    </reaction>
</comment>
<dbReference type="PANTHER" id="PTHR34696:SF1">
    <property type="entry name" value="PHOSPHORIBOSYLFORMYLGLYCINAMIDINE SYNTHASE SUBUNIT PURS"/>
    <property type="match status" value="1"/>
</dbReference>
<accession>A0A364JUS0</accession>
<protein>
    <recommendedName>
        <fullName evidence="6">Phosphoribosylformylglycinamidine synthase subunit PurS</fullName>
        <shortName evidence="6">FGAM synthase</shortName>
        <ecNumber evidence="6">6.3.5.3</ecNumber>
    </recommendedName>
    <alternativeName>
        <fullName evidence="6">Formylglycinamide ribonucleotide amidotransferase subunit III</fullName>
        <shortName evidence="6">FGAR amidotransferase III</shortName>
        <shortName evidence="6">FGAR-AT III</shortName>
    </alternativeName>
    <alternativeName>
        <fullName evidence="6">Phosphoribosylformylglycinamidine synthase subunit III</fullName>
    </alternativeName>
</protein>
<dbReference type="UniPathway" id="UPA00074">
    <property type="reaction ID" value="UER00128"/>
</dbReference>
<keyword evidence="3 6" id="KW-0547">Nucleotide-binding</keyword>
<dbReference type="NCBIfam" id="NF004630">
    <property type="entry name" value="PRK05974.1"/>
    <property type="match status" value="1"/>
</dbReference>
<name>A0A364JUS0_9HYPH</name>
<dbReference type="GO" id="GO:0005524">
    <property type="term" value="F:ATP binding"/>
    <property type="evidence" value="ECO:0007669"/>
    <property type="project" value="UniProtKB-UniRule"/>
</dbReference>
<evidence type="ECO:0000256" key="6">
    <source>
        <dbReference type="HAMAP-Rule" id="MF_01926"/>
    </source>
</evidence>
<dbReference type="RefSeq" id="WP_111575368.1">
    <property type="nucleotide sequence ID" value="NZ_JBHEEY010000004.1"/>
</dbReference>
<comment type="subunit">
    <text evidence="6">Part of the FGAM synthase complex composed of 1 PurL, 1 PurQ and 2 PurS subunits.</text>
</comment>
<comment type="subcellular location">
    <subcellularLocation>
        <location evidence="6">Cytoplasm</location>
    </subcellularLocation>
</comment>
<evidence type="ECO:0000256" key="5">
    <source>
        <dbReference type="ARBA" id="ARBA00022840"/>
    </source>
</evidence>
<keyword evidence="5 6" id="KW-0067">ATP-binding</keyword>
<evidence type="ECO:0000256" key="4">
    <source>
        <dbReference type="ARBA" id="ARBA00022755"/>
    </source>
</evidence>
<dbReference type="GO" id="GO:0006189">
    <property type="term" value="P:'de novo' IMP biosynthetic process"/>
    <property type="evidence" value="ECO:0007669"/>
    <property type="project" value="UniProtKB-UniRule"/>
</dbReference>
<dbReference type="SUPFAM" id="SSF82697">
    <property type="entry name" value="PurS-like"/>
    <property type="match status" value="1"/>
</dbReference>
<dbReference type="PANTHER" id="PTHR34696">
    <property type="entry name" value="PHOSPHORIBOSYLFORMYLGLYCINAMIDINE SYNTHASE SUBUNIT PURS"/>
    <property type="match status" value="1"/>
</dbReference>
<evidence type="ECO:0000256" key="2">
    <source>
        <dbReference type="ARBA" id="ARBA00022598"/>
    </source>
</evidence>
<dbReference type="OrthoDB" id="9799101at2"/>
<evidence type="ECO:0000313" key="7">
    <source>
        <dbReference type="EMBL" id="RAK28509.1"/>
    </source>
</evidence>
<dbReference type="Pfam" id="PF02700">
    <property type="entry name" value="PurS"/>
    <property type="match status" value="1"/>
</dbReference>
<reference evidence="7 8" key="1">
    <citation type="submission" date="2018-06" db="EMBL/GenBank/DDBJ databases">
        <title>Genomic Encyclopedia of Type Strains, Phase IV (KMG-IV): sequencing the most valuable type-strain genomes for metagenomic binning, comparative biology and taxonomic classification.</title>
        <authorList>
            <person name="Goeker M."/>
        </authorList>
    </citation>
    <scope>NUCLEOTIDE SEQUENCE [LARGE SCALE GENOMIC DNA]</scope>
    <source>
        <strain evidence="7 8">DSM 26720</strain>
    </source>
</reference>
<keyword evidence="8" id="KW-1185">Reference proteome</keyword>
<dbReference type="Proteomes" id="UP000249453">
    <property type="component" value="Unassembled WGS sequence"/>
</dbReference>
<dbReference type="GO" id="GO:0004642">
    <property type="term" value="F:phosphoribosylformylglycinamidine synthase activity"/>
    <property type="evidence" value="ECO:0007669"/>
    <property type="project" value="UniProtKB-UniRule"/>
</dbReference>
<comment type="function">
    <text evidence="6">Part of the phosphoribosylformylglycinamidine synthase complex involved in the purines biosynthetic pathway. Catalyzes the ATP-dependent conversion of formylglycinamide ribonucleotide (FGAR) and glutamine to yield formylglycinamidine ribonucleotide (FGAM) and glutamate. The FGAM synthase complex is composed of three subunits. PurQ produces an ammonia molecule by converting glutamine to glutamate. PurL transfers the ammonia molecule to FGAR to form FGAM in an ATP-dependent manner. PurS interacts with PurQ and PurL and is thought to assist in the transfer of the ammonia molecule from PurQ to PurL.</text>
</comment>
<dbReference type="EMBL" id="QLMK01000006">
    <property type="protein sequence ID" value="RAK28509.1"/>
    <property type="molecule type" value="Genomic_DNA"/>
</dbReference>
<comment type="similarity">
    <text evidence="6">Belongs to the PurS family.</text>
</comment>
<keyword evidence="4 6" id="KW-0658">Purine biosynthesis</keyword>
<evidence type="ECO:0000256" key="1">
    <source>
        <dbReference type="ARBA" id="ARBA00022490"/>
    </source>
</evidence>
<keyword evidence="1 6" id="KW-0963">Cytoplasm</keyword>